<proteinExistence type="predicted"/>
<feature type="chain" id="PRO_5046223119" description="Major facilitator superfamily (MFS) profile domain-containing protein" evidence="7">
    <location>
        <begin position="19"/>
        <end position="635"/>
    </location>
</feature>
<dbReference type="InterPro" id="IPR005829">
    <property type="entry name" value="Sugar_transporter_CS"/>
</dbReference>
<sequence length="635" mass="70660">MVIVTISVALFLPEYCGSQGSPSCNLCSRSMIRSMTKHSLVIANFLPDCTYRVDIVILATYQLLQMYSCQQMFLIFLNYAPPVVCFDDHCVKLKDKCYEPCPSCPDECPKNVTKAEREECKKSHEAYFWSPMMEYKQKCLKFTASTSSSEVQFYGALIGNMFMGFLADRFGRRRILMLALIVGIPTLVLSAFLNGIAYFYFGRFILGITIAGTMSVGWAFCAEIVSSKHRFKLRAFTSWTNGRLLMIVVAHIAGTWRLASYLHALAALVPLTIVFLLPESPLWLKRREYYEREREARKKLSSINGLEYEEEAPSKGKSPKQQTARVSFIRALRHKQLRINFLTLATMWFCAGLTTYSIDLNGEDMTKNLWIGQYVNSALASILRVIIGFADARFKWLGRRKLYLGAMGTCTLASIALLIELIIGVKGTLLYFVTYLTAYNAVAVSWEPNYMGAAELIPTEVRATSTALLNVISRVANIFAARSVSLLKGVNEPAIMVVVLASNMLCFTVAGIFLKETKGVSLDQVEQMLKEEKPQPPSVKEGSKSERGSKESKESVPSKSGSKESAEAKKEDTGTGSKESEVRSDERQRSAEKTPEGSKGSAEGSKGSAEKKPDKGSKEDEKNDAGNAEQPDEEK</sequence>
<evidence type="ECO:0000256" key="7">
    <source>
        <dbReference type="SAM" id="SignalP"/>
    </source>
</evidence>
<evidence type="ECO:0000256" key="6">
    <source>
        <dbReference type="SAM" id="Phobius"/>
    </source>
</evidence>
<evidence type="ECO:0000313" key="10">
    <source>
        <dbReference type="Proteomes" id="UP001303046"/>
    </source>
</evidence>
<feature type="transmembrane region" description="Helical" evidence="6">
    <location>
        <begin position="258"/>
        <end position="277"/>
    </location>
</feature>
<dbReference type="InterPro" id="IPR005828">
    <property type="entry name" value="MFS_sugar_transport-like"/>
</dbReference>
<feature type="compositionally biased region" description="Low complexity" evidence="5">
    <location>
        <begin position="597"/>
        <end position="607"/>
    </location>
</feature>
<feature type="transmembrane region" description="Helical" evidence="6">
    <location>
        <begin position="493"/>
        <end position="514"/>
    </location>
</feature>
<comment type="subcellular location">
    <subcellularLocation>
        <location evidence="1">Membrane</location>
        <topology evidence="1">Multi-pass membrane protein</topology>
    </subcellularLocation>
</comment>
<keyword evidence="7" id="KW-0732">Signal</keyword>
<dbReference type="PROSITE" id="PS50850">
    <property type="entry name" value="MFS"/>
    <property type="match status" value="1"/>
</dbReference>
<keyword evidence="2 6" id="KW-0812">Transmembrane</keyword>
<evidence type="ECO:0000256" key="3">
    <source>
        <dbReference type="ARBA" id="ARBA00022989"/>
    </source>
</evidence>
<dbReference type="PROSITE" id="PS00216">
    <property type="entry name" value="SUGAR_TRANSPORT_1"/>
    <property type="match status" value="1"/>
</dbReference>
<evidence type="ECO:0000256" key="4">
    <source>
        <dbReference type="ARBA" id="ARBA00023136"/>
    </source>
</evidence>
<dbReference type="Gene3D" id="1.20.1250.20">
    <property type="entry name" value="MFS general substrate transporter like domains"/>
    <property type="match status" value="1"/>
</dbReference>
<dbReference type="EMBL" id="JAVFWL010000004">
    <property type="protein sequence ID" value="KAK6748978.1"/>
    <property type="molecule type" value="Genomic_DNA"/>
</dbReference>
<feature type="compositionally biased region" description="Basic and acidic residues" evidence="5">
    <location>
        <begin position="541"/>
        <end position="596"/>
    </location>
</feature>
<dbReference type="InterPro" id="IPR020846">
    <property type="entry name" value="MFS_dom"/>
</dbReference>
<evidence type="ECO:0000313" key="9">
    <source>
        <dbReference type="EMBL" id="KAK6748978.1"/>
    </source>
</evidence>
<dbReference type="Pfam" id="PF00083">
    <property type="entry name" value="Sugar_tr"/>
    <property type="match status" value="1"/>
</dbReference>
<feature type="region of interest" description="Disordered" evidence="5">
    <location>
        <begin position="529"/>
        <end position="635"/>
    </location>
</feature>
<feature type="transmembrane region" description="Helical" evidence="6">
    <location>
        <begin position="175"/>
        <end position="193"/>
    </location>
</feature>
<feature type="transmembrane region" description="Helical" evidence="6">
    <location>
        <begin position="233"/>
        <end position="252"/>
    </location>
</feature>
<evidence type="ECO:0000256" key="1">
    <source>
        <dbReference type="ARBA" id="ARBA00004141"/>
    </source>
</evidence>
<protein>
    <recommendedName>
        <fullName evidence="8">Major facilitator superfamily (MFS) profile domain-containing protein</fullName>
    </recommendedName>
</protein>
<evidence type="ECO:0000256" key="5">
    <source>
        <dbReference type="SAM" id="MobiDB-lite"/>
    </source>
</evidence>
<feature type="transmembrane region" description="Helical" evidence="6">
    <location>
        <begin position="339"/>
        <end position="358"/>
    </location>
</feature>
<name>A0ABR1DES8_NECAM</name>
<evidence type="ECO:0000259" key="8">
    <source>
        <dbReference type="PROSITE" id="PS50850"/>
    </source>
</evidence>
<keyword evidence="4 6" id="KW-0472">Membrane</keyword>
<gene>
    <name evidence="9" type="primary">Necator_chrIV.g14829</name>
    <name evidence="9" type="ORF">RB195_001534</name>
</gene>
<reference evidence="9 10" key="1">
    <citation type="submission" date="2023-08" db="EMBL/GenBank/DDBJ databases">
        <title>A Necator americanus chromosomal reference genome.</title>
        <authorList>
            <person name="Ilik V."/>
            <person name="Petrzelkova K.J."/>
            <person name="Pardy F."/>
            <person name="Fuh T."/>
            <person name="Niatou-Singa F.S."/>
            <person name="Gouil Q."/>
            <person name="Baker L."/>
            <person name="Ritchie M.E."/>
            <person name="Jex A.R."/>
            <person name="Gazzola D."/>
            <person name="Li H."/>
            <person name="Toshio Fujiwara R."/>
            <person name="Zhan B."/>
            <person name="Aroian R.V."/>
            <person name="Pafco B."/>
            <person name="Schwarz E.M."/>
        </authorList>
    </citation>
    <scope>NUCLEOTIDE SEQUENCE [LARGE SCALE GENOMIC DNA]</scope>
    <source>
        <strain evidence="9 10">Aroian</strain>
        <tissue evidence="9">Whole animal</tissue>
    </source>
</reference>
<feature type="transmembrane region" description="Helical" evidence="6">
    <location>
        <begin position="402"/>
        <end position="423"/>
    </location>
</feature>
<feature type="transmembrane region" description="Helical" evidence="6">
    <location>
        <begin position="370"/>
        <end position="390"/>
    </location>
</feature>
<comment type="caution">
    <text evidence="9">The sequence shown here is derived from an EMBL/GenBank/DDBJ whole genome shotgun (WGS) entry which is preliminary data.</text>
</comment>
<keyword evidence="3 6" id="KW-1133">Transmembrane helix</keyword>
<organism evidence="9 10">
    <name type="scientific">Necator americanus</name>
    <name type="common">Human hookworm</name>
    <dbReference type="NCBI Taxonomy" id="51031"/>
    <lineage>
        <taxon>Eukaryota</taxon>
        <taxon>Metazoa</taxon>
        <taxon>Ecdysozoa</taxon>
        <taxon>Nematoda</taxon>
        <taxon>Chromadorea</taxon>
        <taxon>Rhabditida</taxon>
        <taxon>Rhabditina</taxon>
        <taxon>Rhabditomorpha</taxon>
        <taxon>Strongyloidea</taxon>
        <taxon>Ancylostomatidae</taxon>
        <taxon>Bunostominae</taxon>
        <taxon>Necator</taxon>
    </lineage>
</organism>
<keyword evidence="10" id="KW-1185">Reference proteome</keyword>
<dbReference type="SUPFAM" id="SSF103473">
    <property type="entry name" value="MFS general substrate transporter"/>
    <property type="match status" value="1"/>
</dbReference>
<dbReference type="InterPro" id="IPR036259">
    <property type="entry name" value="MFS_trans_sf"/>
</dbReference>
<feature type="compositionally biased region" description="Basic and acidic residues" evidence="5">
    <location>
        <begin position="608"/>
        <end position="624"/>
    </location>
</feature>
<accession>A0ABR1DES8</accession>
<evidence type="ECO:0000256" key="2">
    <source>
        <dbReference type="ARBA" id="ARBA00022692"/>
    </source>
</evidence>
<feature type="transmembrane region" description="Helical" evidence="6">
    <location>
        <begin position="199"/>
        <end position="221"/>
    </location>
</feature>
<feature type="domain" description="Major facilitator superfamily (MFS) profile" evidence="8">
    <location>
        <begin position="73"/>
        <end position="518"/>
    </location>
</feature>
<dbReference type="Proteomes" id="UP001303046">
    <property type="component" value="Unassembled WGS sequence"/>
</dbReference>
<dbReference type="PANTHER" id="PTHR24064">
    <property type="entry name" value="SOLUTE CARRIER FAMILY 22 MEMBER"/>
    <property type="match status" value="1"/>
</dbReference>
<feature type="signal peptide" evidence="7">
    <location>
        <begin position="1"/>
        <end position="18"/>
    </location>
</feature>